<name>A0A2J5Q635_9ENTR</name>
<keyword evidence="10" id="KW-0067">ATP-binding</keyword>
<dbReference type="GO" id="GO:0005524">
    <property type="term" value="F:ATP binding"/>
    <property type="evidence" value="ECO:0007669"/>
    <property type="project" value="UniProtKB-KW"/>
</dbReference>
<keyword evidence="9 13" id="KW-0418">Kinase</keyword>
<reference evidence="13 14" key="2">
    <citation type="submission" date="2018-01" db="EMBL/GenBank/DDBJ databases">
        <title>Genomic study of Klebsiella pneumoniae.</title>
        <authorList>
            <person name="Yang Y."/>
            <person name="Bicalho R."/>
        </authorList>
    </citation>
    <scope>NUCLEOTIDE SEQUENCE [LARGE SCALE GENOMIC DNA]</scope>
    <source>
        <strain evidence="13 14">A10</strain>
    </source>
</reference>
<evidence type="ECO:0000256" key="2">
    <source>
        <dbReference type="ARBA" id="ARBA00004870"/>
    </source>
</evidence>
<evidence type="ECO:0000256" key="12">
    <source>
        <dbReference type="NCBIfam" id="TIGR00682"/>
    </source>
</evidence>
<keyword evidence="5" id="KW-0444">Lipid biosynthesis</keyword>
<dbReference type="GO" id="GO:0009245">
    <property type="term" value="P:lipid A biosynthetic process"/>
    <property type="evidence" value="ECO:0007669"/>
    <property type="project" value="UniProtKB-UniRule"/>
</dbReference>
<dbReference type="Proteomes" id="UP000234667">
    <property type="component" value="Unassembled WGS sequence"/>
</dbReference>
<evidence type="ECO:0000256" key="3">
    <source>
        <dbReference type="ARBA" id="ARBA00012071"/>
    </source>
</evidence>
<dbReference type="InterPro" id="IPR003758">
    <property type="entry name" value="LpxK"/>
</dbReference>
<evidence type="ECO:0000256" key="8">
    <source>
        <dbReference type="ARBA" id="ARBA00022741"/>
    </source>
</evidence>
<organism evidence="13 14">
    <name type="scientific">Klebsiella michiganensis</name>
    <dbReference type="NCBI Taxonomy" id="1134687"/>
    <lineage>
        <taxon>Bacteria</taxon>
        <taxon>Pseudomonadati</taxon>
        <taxon>Pseudomonadota</taxon>
        <taxon>Gammaproteobacteria</taxon>
        <taxon>Enterobacterales</taxon>
        <taxon>Enterobacteriaceae</taxon>
        <taxon>Klebsiella/Raoultella group</taxon>
        <taxon>Klebsiella</taxon>
    </lineage>
</organism>
<evidence type="ECO:0000256" key="6">
    <source>
        <dbReference type="ARBA" id="ARBA00022556"/>
    </source>
</evidence>
<evidence type="ECO:0000313" key="14">
    <source>
        <dbReference type="Proteomes" id="UP000234667"/>
    </source>
</evidence>
<feature type="non-terminal residue" evidence="13">
    <location>
        <position position="1"/>
    </location>
</feature>
<dbReference type="PANTHER" id="PTHR42724">
    <property type="entry name" value="TETRAACYLDISACCHARIDE 4'-KINASE"/>
    <property type="match status" value="1"/>
</dbReference>
<evidence type="ECO:0000256" key="5">
    <source>
        <dbReference type="ARBA" id="ARBA00022516"/>
    </source>
</evidence>
<dbReference type="GO" id="GO:0009244">
    <property type="term" value="P:lipopolysaccharide core region biosynthetic process"/>
    <property type="evidence" value="ECO:0007669"/>
    <property type="project" value="TreeGrafter"/>
</dbReference>
<proteinExistence type="predicted"/>
<reference evidence="13 14" key="1">
    <citation type="submission" date="2017-11" db="EMBL/GenBank/DDBJ databases">
        <authorList>
            <person name="Han C.G."/>
        </authorList>
    </citation>
    <scope>NUCLEOTIDE SEQUENCE [LARGE SCALE GENOMIC DNA]</scope>
    <source>
        <strain evidence="13 14">A10</strain>
    </source>
</reference>
<evidence type="ECO:0000256" key="7">
    <source>
        <dbReference type="ARBA" id="ARBA00022679"/>
    </source>
</evidence>
<comment type="pathway">
    <text evidence="2">Glycolipid biosynthesis; lipid IV(A) biosynthesis; lipid IV(A) from (3R)-3-hydroxytetradecanoyl-[acyl-carrier-protein] and UDP-N-acetyl-alpha-D-glucosamine: step 6/6.</text>
</comment>
<evidence type="ECO:0000256" key="4">
    <source>
        <dbReference type="ARBA" id="ARBA00016436"/>
    </source>
</evidence>
<dbReference type="AlphaFoldDB" id="A0A2J5Q635"/>
<gene>
    <name evidence="13" type="primary">lpxK</name>
    <name evidence="13" type="ORF">CWN49_05725</name>
</gene>
<evidence type="ECO:0000256" key="10">
    <source>
        <dbReference type="ARBA" id="ARBA00022840"/>
    </source>
</evidence>
<accession>A0A2J5Q635</accession>
<dbReference type="EMBL" id="PIDR01000103">
    <property type="protein sequence ID" value="PLO73445.1"/>
    <property type="molecule type" value="Genomic_DNA"/>
</dbReference>
<dbReference type="UniPathway" id="UPA00359">
    <property type="reaction ID" value="UER00482"/>
</dbReference>
<keyword evidence="8" id="KW-0547">Nucleotide-binding</keyword>
<dbReference type="GO" id="GO:0005886">
    <property type="term" value="C:plasma membrane"/>
    <property type="evidence" value="ECO:0007669"/>
    <property type="project" value="TreeGrafter"/>
</dbReference>
<keyword evidence="11" id="KW-0443">Lipid metabolism</keyword>
<evidence type="ECO:0000313" key="13">
    <source>
        <dbReference type="EMBL" id="PLO73445.1"/>
    </source>
</evidence>
<keyword evidence="7" id="KW-0808">Transferase</keyword>
<evidence type="ECO:0000256" key="11">
    <source>
        <dbReference type="ARBA" id="ARBA00023098"/>
    </source>
</evidence>
<dbReference type="Pfam" id="PF02606">
    <property type="entry name" value="LpxK"/>
    <property type="match status" value="1"/>
</dbReference>
<protein>
    <recommendedName>
        <fullName evidence="4 12">Tetraacyldisaccharide 4'-kinase</fullName>
        <ecNumber evidence="3 12">2.7.1.130</ecNumber>
    </recommendedName>
</protein>
<dbReference type="EC" id="2.7.1.130" evidence="3 12"/>
<dbReference type="NCBIfam" id="TIGR00682">
    <property type="entry name" value="lpxK"/>
    <property type="match status" value="1"/>
</dbReference>
<comment type="function">
    <text evidence="1">Transfers the gamma-phosphate of ATP to the 4'-position of a tetraacyldisaccharide 1-phosphate intermediate (termed DS-1-P) to form tetraacyldisaccharide 1,4'-bis-phosphate (lipid IVA).</text>
</comment>
<dbReference type="GO" id="GO:0009029">
    <property type="term" value="F:lipid-A 4'-kinase activity"/>
    <property type="evidence" value="ECO:0007669"/>
    <property type="project" value="UniProtKB-UniRule"/>
</dbReference>
<sequence length="183" mass="19991">VTDDGLQHYKLARDKEIVVIDGVRRFGNGWWLPAGPMRERASRLRSVDAVIVNGGLARPGEIPMQLRPGQAVNLLTGERRDAAALDNVVAMAGIGHPPRFFATLESCGVSPVKTVALADHQALAQSAVAALATPQQTLLMTEKDAVKCREFAQANWWYLPVDAIMTDQRAQRLLTDLVTLAQR</sequence>
<comment type="caution">
    <text evidence="13">The sequence shown here is derived from an EMBL/GenBank/DDBJ whole genome shotgun (WGS) entry which is preliminary data.</text>
</comment>
<dbReference type="PANTHER" id="PTHR42724:SF1">
    <property type="entry name" value="TETRAACYLDISACCHARIDE 4'-KINASE, MITOCHONDRIAL-RELATED"/>
    <property type="match status" value="1"/>
</dbReference>
<evidence type="ECO:0000256" key="9">
    <source>
        <dbReference type="ARBA" id="ARBA00022777"/>
    </source>
</evidence>
<keyword evidence="6" id="KW-0441">Lipid A biosynthesis</keyword>
<evidence type="ECO:0000256" key="1">
    <source>
        <dbReference type="ARBA" id="ARBA00002274"/>
    </source>
</evidence>